<keyword evidence="2" id="KW-1185">Reference proteome</keyword>
<gene>
    <name evidence="1" type="ORF">GCM10010324_16120</name>
</gene>
<dbReference type="Gene3D" id="2.60.60.30">
    <property type="entry name" value="sav2460 like domains"/>
    <property type="match status" value="1"/>
</dbReference>
<sequence length="250" mass="28093">MVLMAVWDRFFSNWGRAAAQQLDFGGANGAVELTKRHPSFSLTKQGAVTGNLRVNLSWRMRTSDFGDRPGRVQGLRHPMRKFRPEMVQAQGPAMVNVDLDLACMYELQDGAKGVVQPLGNILGSINSPPYVQLSGDDRFGSGSGETIYINMDHRAEIKRLLIFVYIYDGTPAFDRTHAMVTLYPGNGPRIEIALDERAPEARSCAVVMLENVKGEILLRREMKYVYGFQAELDRLYGWGLQWGRGYKTKV</sequence>
<comment type="caution">
    <text evidence="1">The sequence shown here is derived from an EMBL/GenBank/DDBJ whole genome shotgun (WGS) entry which is preliminary data.</text>
</comment>
<dbReference type="EMBL" id="BMUT01000002">
    <property type="protein sequence ID" value="GGX71711.1"/>
    <property type="molecule type" value="Genomic_DNA"/>
</dbReference>
<evidence type="ECO:0000313" key="1">
    <source>
        <dbReference type="EMBL" id="GGX71711.1"/>
    </source>
</evidence>
<accession>A0ABQ2Y890</accession>
<dbReference type="InterPro" id="IPR003325">
    <property type="entry name" value="TerD"/>
</dbReference>
<dbReference type="CDD" id="cd06974">
    <property type="entry name" value="TerD_like"/>
    <property type="match status" value="1"/>
</dbReference>
<name>A0ABQ2Y890_9ACTN</name>
<protein>
    <recommendedName>
        <fullName evidence="3">Tellurium resistance</fullName>
    </recommendedName>
</protein>
<evidence type="ECO:0000313" key="2">
    <source>
        <dbReference type="Proteomes" id="UP000659223"/>
    </source>
</evidence>
<dbReference type="Proteomes" id="UP000659223">
    <property type="component" value="Unassembled WGS sequence"/>
</dbReference>
<evidence type="ECO:0008006" key="3">
    <source>
        <dbReference type="Google" id="ProtNLM"/>
    </source>
</evidence>
<reference evidence="2" key="1">
    <citation type="journal article" date="2019" name="Int. J. Syst. Evol. Microbiol.">
        <title>The Global Catalogue of Microorganisms (GCM) 10K type strain sequencing project: providing services to taxonomists for standard genome sequencing and annotation.</title>
        <authorList>
            <consortium name="The Broad Institute Genomics Platform"/>
            <consortium name="The Broad Institute Genome Sequencing Center for Infectious Disease"/>
            <person name="Wu L."/>
            <person name="Ma J."/>
        </authorList>
    </citation>
    <scope>NUCLEOTIDE SEQUENCE [LARGE SCALE GENOMIC DNA]</scope>
    <source>
        <strain evidence="2">JCM 4586</strain>
    </source>
</reference>
<organism evidence="1 2">
    <name type="scientific">Streptomyces hiroshimensis</name>
    <dbReference type="NCBI Taxonomy" id="66424"/>
    <lineage>
        <taxon>Bacteria</taxon>
        <taxon>Bacillati</taxon>
        <taxon>Actinomycetota</taxon>
        <taxon>Actinomycetes</taxon>
        <taxon>Kitasatosporales</taxon>
        <taxon>Streptomycetaceae</taxon>
        <taxon>Streptomyces</taxon>
    </lineage>
</organism>
<proteinExistence type="predicted"/>